<comment type="similarity">
    <text evidence="6 7">Belongs to the ClpX chaperone family.</text>
</comment>
<dbReference type="Gene3D" id="3.40.50.300">
    <property type="entry name" value="P-loop containing nucleotide triphosphate hydrolases"/>
    <property type="match status" value="1"/>
</dbReference>
<dbReference type="InterPro" id="IPR059188">
    <property type="entry name" value="Znf_CLPX-like"/>
</dbReference>
<dbReference type="InterPro" id="IPR019489">
    <property type="entry name" value="Clp_ATPase_C"/>
</dbReference>
<feature type="binding site" evidence="6">
    <location>
        <begin position="126"/>
        <end position="133"/>
    </location>
    <ligand>
        <name>ATP</name>
        <dbReference type="ChEBI" id="CHEBI:30616"/>
    </ligand>
</feature>
<evidence type="ECO:0000256" key="6">
    <source>
        <dbReference type="HAMAP-Rule" id="MF_00175"/>
    </source>
</evidence>
<reference evidence="9 10" key="1">
    <citation type="submission" date="2019-08" db="EMBL/GenBank/DDBJ databases">
        <title>Bacterial whole genome sequence for Glaciihabitans sp. CHu50b-6-2.</title>
        <authorList>
            <person name="Jin L."/>
        </authorList>
    </citation>
    <scope>NUCLEOTIDE SEQUENCE [LARGE SCALE GENOMIC DNA]</scope>
    <source>
        <strain evidence="9 10">CHu50b-6-2</strain>
    </source>
</reference>
<dbReference type="Pfam" id="PF07724">
    <property type="entry name" value="AAA_2"/>
    <property type="match status" value="1"/>
</dbReference>
<keyword evidence="4 6" id="KW-0067">ATP-binding</keyword>
<keyword evidence="3 6" id="KW-0862">Zinc</keyword>
<dbReference type="SMART" id="SM00382">
    <property type="entry name" value="AAA"/>
    <property type="match status" value="1"/>
</dbReference>
<evidence type="ECO:0000256" key="3">
    <source>
        <dbReference type="ARBA" id="ARBA00022833"/>
    </source>
</evidence>
<keyword evidence="1 6" id="KW-0479">Metal-binding</keyword>
<dbReference type="AlphaFoldDB" id="A0A5C8UTX6"/>
<dbReference type="Gene3D" id="6.20.220.10">
    <property type="entry name" value="ClpX chaperone, C4-type zinc finger domain"/>
    <property type="match status" value="1"/>
</dbReference>
<keyword evidence="5 6" id="KW-0143">Chaperone</keyword>
<dbReference type="PANTHER" id="PTHR48102:SF7">
    <property type="entry name" value="ATP-DEPENDENT CLP PROTEASE ATP-BINDING SUBUNIT CLPX-LIKE, MITOCHONDRIAL"/>
    <property type="match status" value="1"/>
</dbReference>
<proteinExistence type="inferred from homology"/>
<dbReference type="InterPro" id="IPR027417">
    <property type="entry name" value="P-loop_NTPase"/>
</dbReference>
<keyword evidence="2 6" id="KW-0547">Nucleotide-binding</keyword>
<name>A0A5C8UTX6_9MICO</name>
<dbReference type="SUPFAM" id="SSF57716">
    <property type="entry name" value="Glucocorticoid receptor-like (DNA-binding domain)"/>
    <property type="match status" value="1"/>
</dbReference>
<dbReference type="SMART" id="SM00994">
    <property type="entry name" value="zf-C4_ClpX"/>
    <property type="match status" value="1"/>
</dbReference>
<dbReference type="InterPro" id="IPR003959">
    <property type="entry name" value="ATPase_AAA_core"/>
</dbReference>
<evidence type="ECO:0000313" key="10">
    <source>
        <dbReference type="Proteomes" id="UP000321379"/>
    </source>
</evidence>
<feature type="binding site" evidence="6 7">
    <location>
        <position position="35"/>
    </location>
    <ligand>
        <name>Zn(2+)</name>
        <dbReference type="ChEBI" id="CHEBI:29105"/>
    </ligand>
</feature>
<comment type="function">
    <text evidence="6">ATP-dependent specificity component of the Clp protease. It directs the protease to specific substrates. Can perform chaperone functions in the absence of ClpP.</text>
</comment>
<dbReference type="GO" id="GO:0016887">
    <property type="term" value="F:ATP hydrolysis activity"/>
    <property type="evidence" value="ECO:0007669"/>
    <property type="project" value="InterPro"/>
</dbReference>
<dbReference type="InterPro" id="IPR004487">
    <property type="entry name" value="Clp_protease_ATP-bd_su_ClpX"/>
</dbReference>
<feature type="domain" description="ClpX-type ZB" evidence="8">
    <location>
        <begin position="1"/>
        <end position="54"/>
    </location>
</feature>
<dbReference type="SUPFAM" id="SSF52540">
    <property type="entry name" value="P-loop containing nucleoside triphosphate hydrolases"/>
    <property type="match status" value="1"/>
</dbReference>
<dbReference type="FunFam" id="3.40.50.300:FF:000005">
    <property type="entry name" value="ATP-dependent Clp protease ATP-binding subunit ClpX"/>
    <property type="match status" value="1"/>
</dbReference>
<dbReference type="CDD" id="cd19497">
    <property type="entry name" value="RecA-like_ClpX"/>
    <property type="match status" value="1"/>
</dbReference>
<keyword evidence="10" id="KW-1185">Reference proteome</keyword>
<dbReference type="Pfam" id="PF06689">
    <property type="entry name" value="zf-C4_ClpX"/>
    <property type="match status" value="1"/>
</dbReference>
<feature type="binding site" evidence="6 7">
    <location>
        <position position="16"/>
    </location>
    <ligand>
        <name>Zn(2+)</name>
        <dbReference type="ChEBI" id="CHEBI:29105"/>
    </ligand>
</feature>
<dbReference type="SMART" id="SM01086">
    <property type="entry name" value="ClpB_D2-small"/>
    <property type="match status" value="1"/>
</dbReference>
<dbReference type="InterPro" id="IPR038366">
    <property type="entry name" value="Znf_CppX_C4_sf"/>
</dbReference>
<dbReference type="GO" id="GO:0140662">
    <property type="term" value="F:ATP-dependent protein folding chaperone"/>
    <property type="evidence" value="ECO:0007669"/>
    <property type="project" value="InterPro"/>
</dbReference>
<accession>A0A5C8UTX6</accession>
<dbReference type="InterPro" id="IPR010603">
    <property type="entry name" value="Znf_CppX_C4"/>
</dbReference>
<comment type="caution">
    <text evidence="9">The sequence shown here is derived from an EMBL/GenBank/DDBJ whole genome shotgun (WGS) entry which is preliminary data.</text>
</comment>
<dbReference type="Proteomes" id="UP000321379">
    <property type="component" value="Unassembled WGS sequence"/>
</dbReference>
<comment type="subunit">
    <text evidence="6">Component of the ClpX-ClpP complex. Forms a hexameric ring that, in the presence of ATP, binds to fourteen ClpP subunits assembled into a disk-like structure with a central cavity, resembling the structure of eukaryotic proteasomes.</text>
</comment>
<keyword evidence="9" id="KW-0378">Hydrolase</keyword>
<evidence type="ECO:0000256" key="4">
    <source>
        <dbReference type="ARBA" id="ARBA00022840"/>
    </source>
</evidence>
<feature type="binding site" evidence="6 7">
    <location>
        <position position="38"/>
    </location>
    <ligand>
        <name>Zn(2+)</name>
        <dbReference type="ChEBI" id="CHEBI:29105"/>
    </ligand>
</feature>
<evidence type="ECO:0000259" key="8">
    <source>
        <dbReference type="PROSITE" id="PS51902"/>
    </source>
</evidence>
<dbReference type="GO" id="GO:0051301">
    <property type="term" value="P:cell division"/>
    <property type="evidence" value="ECO:0007669"/>
    <property type="project" value="TreeGrafter"/>
</dbReference>
<keyword evidence="9" id="KW-0645">Protease</keyword>
<sequence length="425" mass="46250">MARIGESADLLKCSFCGKSQKQVQQLIAGPGVYICDECVELCNEIIEERLAEAGEETASEFELPKPREIYSFLEEYVIGQEAAKKALSVAVYNHYKRIRSRSTLTSADALIDDVEIAKSNILLIGPTGCGKTYLAQTLAKRLNVPFAVADATALTEAGYVGEDVENILLKLIQAADYDVKRAETGIIYIDEIDKIARKAENPSITRDVSGEGVQQALLKILEGTIASVPPQGGRKHPHQEFIQVDTTNVLFIVAGAFAGLEEIISQRAGKKGIGFGAPLHSKGDDVNLFGEVLPEDLHKFGLIPEFIGRLPVVTTVTPLDQVALMEILTKPKNALVRQYQRMFELDGVVLDFEQDALEAIADLAVLRQTGARGLRSIMEEVLGPIMFDVPSSDDIAQVIVTRAAVLENAAPTIVPHKAIRQEKSA</sequence>
<dbReference type="Gene3D" id="1.10.8.60">
    <property type="match status" value="1"/>
</dbReference>
<organism evidence="9 10">
    <name type="scientific">Lacisediminihabitans profunda</name>
    <dbReference type="NCBI Taxonomy" id="2594790"/>
    <lineage>
        <taxon>Bacteria</taxon>
        <taxon>Bacillati</taxon>
        <taxon>Actinomycetota</taxon>
        <taxon>Actinomycetes</taxon>
        <taxon>Micrococcales</taxon>
        <taxon>Microbacteriaceae</taxon>
        <taxon>Lacisediminihabitans</taxon>
    </lineage>
</organism>
<dbReference type="InterPro" id="IPR050052">
    <property type="entry name" value="ATP-dep_Clp_protease_ClpX"/>
</dbReference>
<dbReference type="Pfam" id="PF10431">
    <property type="entry name" value="ClpB_D2-small"/>
    <property type="match status" value="1"/>
</dbReference>
<dbReference type="GO" id="GO:0046983">
    <property type="term" value="F:protein dimerization activity"/>
    <property type="evidence" value="ECO:0007669"/>
    <property type="project" value="UniProtKB-UniRule"/>
</dbReference>
<protein>
    <recommendedName>
        <fullName evidence="6">ATP-dependent Clp protease ATP-binding subunit ClpX</fullName>
    </recommendedName>
</protein>
<dbReference type="GO" id="GO:0008270">
    <property type="term" value="F:zinc ion binding"/>
    <property type="evidence" value="ECO:0007669"/>
    <property type="project" value="UniProtKB-UniRule"/>
</dbReference>
<evidence type="ECO:0000256" key="7">
    <source>
        <dbReference type="PROSITE-ProRule" id="PRU01250"/>
    </source>
</evidence>
<dbReference type="NCBIfam" id="NF003745">
    <property type="entry name" value="PRK05342.1"/>
    <property type="match status" value="1"/>
</dbReference>
<dbReference type="EMBL" id="VRMG01000005">
    <property type="protein sequence ID" value="TXN31403.1"/>
    <property type="molecule type" value="Genomic_DNA"/>
</dbReference>
<dbReference type="RefSeq" id="WP_147782990.1">
    <property type="nucleotide sequence ID" value="NZ_VRMG01000005.1"/>
</dbReference>
<dbReference type="FunFam" id="1.10.8.60:FF:000002">
    <property type="entry name" value="ATP-dependent Clp protease ATP-binding subunit ClpX"/>
    <property type="match status" value="1"/>
</dbReference>
<evidence type="ECO:0000256" key="1">
    <source>
        <dbReference type="ARBA" id="ARBA00022723"/>
    </source>
</evidence>
<dbReference type="PROSITE" id="PS51902">
    <property type="entry name" value="CLPX_ZB"/>
    <property type="match status" value="1"/>
</dbReference>
<dbReference type="PANTHER" id="PTHR48102">
    <property type="entry name" value="ATP-DEPENDENT CLP PROTEASE ATP-BINDING SUBUNIT CLPX-LIKE, MITOCHONDRIAL-RELATED"/>
    <property type="match status" value="1"/>
</dbReference>
<feature type="binding site" evidence="6 7">
    <location>
        <position position="13"/>
    </location>
    <ligand>
        <name>Zn(2+)</name>
        <dbReference type="ChEBI" id="CHEBI:29105"/>
    </ligand>
</feature>
<evidence type="ECO:0000313" key="9">
    <source>
        <dbReference type="EMBL" id="TXN31403.1"/>
    </source>
</evidence>
<dbReference type="GO" id="GO:0005524">
    <property type="term" value="F:ATP binding"/>
    <property type="evidence" value="ECO:0007669"/>
    <property type="project" value="UniProtKB-UniRule"/>
</dbReference>
<evidence type="ECO:0000256" key="5">
    <source>
        <dbReference type="ARBA" id="ARBA00023186"/>
    </source>
</evidence>
<dbReference type="GO" id="GO:0051603">
    <property type="term" value="P:proteolysis involved in protein catabolic process"/>
    <property type="evidence" value="ECO:0007669"/>
    <property type="project" value="TreeGrafter"/>
</dbReference>
<dbReference type="InterPro" id="IPR003593">
    <property type="entry name" value="AAA+_ATPase"/>
</dbReference>
<dbReference type="InterPro" id="IPR046425">
    <property type="entry name" value="ClpX_bact"/>
</dbReference>
<evidence type="ECO:0000256" key="2">
    <source>
        <dbReference type="ARBA" id="ARBA00022741"/>
    </source>
</evidence>
<dbReference type="GO" id="GO:0051082">
    <property type="term" value="F:unfolded protein binding"/>
    <property type="evidence" value="ECO:0007669"/>
    <property type="project" value="UniProtKB-UniRule"/>
</dbReference>
<dbReference type="NCBIfam" id="TIGR00382">
    <property type="entry name" value="clpX"/>
    <property type="match status" value="1"/>
</dbReference>
<gene>
    <name evidence="6 9" type="primary">clpX</name>
    <name evidence="9" type="ORF">FVP33_07590</name>
</gene>
<dbReference type="HAMAP" id="MF_00175">
    <property type="entry name" value="ClpX"/>
    <property type="match status" value="1"/>
</dbReference>
<dbReference type="GO" id="GO:0009376">
    <property type="term" value="C:HslUV protease complex"/>
    <property type="evidence" value="ECO:0007669"/>
    <property type="project" value="TreeGrafter"/>
</dbReference>
<dbReference type="GO" id="GO:0008233">
    <property type="term" value="F:peptidase activity"/>
    <property type="evidence" value="ECO:0007669"/>
    <property type="project" value="UniProtKB-KW"/>
</dbReference>